<feature type="transmembrane region" description="Helical" evidence="2">
    <location>
        <begin position="67"/>
        <end position="90"/>
    </location>
</feature>
<dbReference type="InterPro" id="IPR006029">
    <property type="entry name" value="Neurotrans-gated_channel_TM"/>
</dbReference>
<dbReference type="InterPro" id="IPR036734">
    <property type="entry name" value="Neur_chan_lig-bd_sf"/>
</dbReference>
<dbReference type="Proteomes" id="UP000887566">
    <property type="component" value="Unplaced"/>
</dbReference>
<dbReference type="AlphaFoldDB" id="A0A914WS26"/>
<dbReference type="Pfam" id="PF02932">
    <property type="entry name" value="Neur_chan_memb"/>
    <property type="match status" value="1"/>
</dbReference>
<feature type="transmembrane region" description="Helical" evidence="2">
    <location>
        <begin position="132"/>
        <end position="156"/>
    </location>
</feature>
<protein>
    <submittedName>
        <fullName evidence="5">Neurotransmitter-gated ion-channel transmembrane domain-containing protein</fullName>
    </submittedName>
</protein>
<dbReference type="GO" id="GO:0004888">
    <property type="term" value="F:transmembrane signaling receptor activity"/>
    <property type="evidence" value="ECO:0007669"/>
    <property type="project" value="InterPro"/>
</dbReference>
<organism evidence="4 5">
    <name type="scientific">Plectus sambesii</name>
    <dbReference type="NCBI Taxonomy" id="2011161"/>
    <lineage>
        <taxon>Eukaryota</taxon>
        <taxon>Metazoa</taxon>
        <taxon>Ecdysozoa</taxon>
        <taxon>Nematoda</taxon>
        <taxon>Chromadorea</taxon>
        <taxon>Plectida</taxon>
        <taxon>Plectina</taxon>
        <taxon>Plectoidea</taxon>
        <taxon>Plectidae</taxon>
        <taxon>Plectus</taxon>
    </lineage>
</organism>
<dbReference type="SUPFAM" id="SSF63712">
    <property type="entry name" value="Nicotinic receptor ligand binding domain-like"/>
    <property type="match status" value="1"/>
</dbReference>
<keyword evidence="4" id="KW-1185">Reference proteome</keyword>
<evidence type="ECO:0000313" key="4">
    <source>
        <dbReference type="Proteomes" id="UP000887566"/>
    </source>
</evidence>
<keyword evidence="2" id="KW-0472">Membrane</keyword>
<dbReference type="SUPFAM" id="SSF90112">
    <property type="entry name" value="Neurotransmitter-gated ion-channel transmembrane pore"/>
    <property type="match status" value="1"/>
</dbReference>
<evidence type="ECO:0000256" key="2">
    <source>
        <dbReference type="SAM" id="Phobius"/>
    </source>
</evidence>
<evidence type="ECO:0000313" key="5">
    <source>
        <dbReference type="WBParaSite" id="PSAMB.scaffold4929size13128.g25511.t1"/>
    </source>
</evidence>
<proteinExistence type="predicted"/>
<dbReference type="InterPro" id="IPR038050">
    <property type="entry name" value="Neuro_actylchol_rec"/>
</dbReference>
<name>A0A914WS26_9BILA</name>
<dbReference type="PANTHER" id="PTHR18945">
    <property type="entry name" value="NEUROTRANSMITTER GATED ION CHANNEL"/>
    <property type="match status" value="1"/>
</dbReference>
<dbReference type="InterPro" id="IPR006201">
    <property type="entry name" value="Neur_channel"/>
</dbReference>
<dbReference type="GO" id="GO:0016020">
    <property type="term" value="C:membrane"/>
    <property type="evidence" value="ECO:0007669"/>
    <property type="project" value="UniProtKB-SubCell"/>
</dbReference>
<dbReference type="WBParaSite" id="PSAMB.scaffold4929size13128.g25511.t1">
    <property type="protein sequence ID" value="PSAMB.scaffold4929size13128.g25511.t1"/>
    <property type="gene ID" value="PSAMB.scaffold4929size13128.g25511"/>
</dbReference>
<dbReference type="InterPro" id="IPR036719">
    <property type="entry name" value="Neuro-gated_channel_TM_sf"/>
</dbReference>
<dbReference type="Gene3D" id="1.20.58.390">
    <property type="entry name" value="Neurotransmitter-gated ion-channel transmembrane domain"/>
    <property type="match status" value="1"/>
</dbReference>
<dbReference type="GO" id="GO:0005230">
    <property type="term" value="F:extracellular ligand-gated monoatomic ion channel activity"/>
    <property type="evidence" value="ECO:0007669"/>
    <property type="project" value="InterPro"/>
</dbReference>
<feature type="transmembrane region" description="Helical" evidence="2">
    <location>
        <begin position="102"/>
        <end position="120"/>
    </location>
</feature>
<dbReference type="Gene3D" id="2.70.170.10">
    <property type="entry name" value="Neurotransmitter-gated ion-channel ligand-binding domain"/>
    <property type="match status" value="1"/>
</dbReference>
<evidence type="ECO:0000259" key="3">
    <source>
        <dbReference type="Pfam" id="PF02932"/>
    </source>
</evidence>
<reference evidence="5" key="1">
    <citation type="submission" date="2022-11" db="UniProtKB">
        <authorList>
            <consortium name="WormBaseParasite"/>
        </authorList>
    </citation>
    <scope>IDENTIFICATION</scope>
</reference>
<keyword evidence="2" id="KW-1133">Transmembrane helix</keyword>
<evidence type="ECO:0000256" key="1">
    <source>
        <dbReference type="ARBA" id="ARBA00004141"/>
    </source>
</evidence>
<accession>A0A914WS26</accession>
<comment type="subcellular location">
    <subcellularLocation>
        <location evidence="1">Membrane</location>
        <topology evidence="1">Multi-pass membrane protein</topology>
    </subcellularLocation>
</comment>
<feature type="domain" description="Neurotransmitter-gated ion-channel transmembrane" evidence="3">
    <location>
        <begin position="74"/>
        <end position="177"/>
    </location>
</feature>
<keyword evidence="2" id="KW-0812">Transmembrane</keyword>
<sequence>MVSSWMHTVNKIDISFQTLTDLSVFHHNSAWHLISMTARKSEILYGDFDSNAFANVNYDIVIQRKPAYYLLTFVLPSFMIMTISIIGMFSPFNDAGEREEKVTMGLTTLLTMTLLLTLIADKMPKSSVGLPLLCIYIMSQIAIGSVTSLASVIVMYQNRKWTLGNQIPGWIQTITQINCKSCNVSAKNMKKDLIAAHIEN</sequence>